<keyword evidence="1" id="KW-1133">Transmembrane helix</keyword>
<organism evidence="2 3">
    <name type="scientific">Caldibacillus debilis</name>
    <dbReference type="NCBI Taxonomy" id="301148"/>
    <lineage>
        <taxon>Bacteria</taxon>
        <taxon>Bacillati</taxon>
        <taxon>Bacillota</taxon>
        <taxon>Bacilli</taxon>
        <taxon>Bacillales</taxon>
        <taxon>Bacillaceae</taxon>
        <taxon>Caldibacillus</taxon>
    </lineage>
</organism>
<accession>A0A150LKU8</accession>
<keyword evidence="1" id="KW-0472">Membrane</keyword>
<feature type="transmembrane region" description="Helical" evidence="1">
    <location>
        <begin position="15"/>
        <end position="34"/>
    </location>
</feature>
<dbReference type="AlphaFoldDB" id="A0A150LKU8"/>
<reference evidence="2 3" key="1">
    <citation type="submission" date="2016-01" db="EMBL/GenBank/DDBJ databases">
        <title>Draft Genome Sequences of Seven Thermophilic Sporeformers Isolated from Foods.</title>
        <authorList>
            <person name="Berendsen E.M."/>
            <person name="Wells-Bennik M.H."/>
            <person name="Krawcyk A.O."/>
            <person name="De Jong A."/>
            <person name="Holsappel S."/>
            <person name="Eijlander R.T."/>
            <person name="Kuipers O.P."/>
        </authorList>
    </citation>
    <scope>NUCLEOTIDE SEQUENCE [LARGE SCALE GENOMIC DNA]</scope>
    <source>
        <strain evidence="2 3">B4135</strain>
    </source>
</reference>
<sequence>MIDFVALQGGYCIHFVLPTSTFFILFLCTFFLFIPIRK</sequence>
<dbReference type="EMBL" id="LQYT01000089">
    <property type="protein sequence ID" value="KYD12895.1"/>
    <property type="molecule type" value="Genomic_DNA"/>
</dbReference>
<name>A0A150LKU8_9BACI</name>
<dbReference type="Proteomes" id="UP000075683">
    <property type="component" value="Unassembled WGS sequence"/>
</dbReference>
<protein>
    <submittedName>
        <fullName evidence="2">Uncharacterized protein</fullName>
    </submittedName>
</protein>
<keyword evidence="1" id="KW-0812">Transmembrane</keyword>
<gene>
    <name evidence="2" type="ORF">B4135_3012</name>
</gene>
<comment type="caution">
    <text evidence="2">The sequence shown here is derived from an EMBL/GenBank/DDBJ whole genome shotgun (WGS) entry which is preliminary data.</text>
</comment>
<evidence type="ECO:0000256" key="1">
    <source>
        <dbReference type="SAM" id="Phobius"/>
    </source>
</evidence>
<evidence type="ECO:0000313" key="3">
    <source>
        <dbReference type="Proteomes" id="UP000075683"/>
    </source>
</evidence>
<evidence type="ECO:0000313" key="2">
    <source>
        <dbReference type="EMBL" id="KYD12895.1"/>
    </source>
</evidence>
<proteinExistence type="predicted"/>